<accession>A0A7C3CK69</accession>
<dbReference type="GO" id="GO:0030288">
    <property type="term" value="C:outer membrane-bounded periplasmic space"/>
    <property type="evidence" value="ECO:0007669"/>
    <property type="project" value="InterPro"/>
</dbReference>
<organism evidence="1">
    <name type="scientific">Thermosulfurimonas dismutans</name>
    <dbReference type="NCBI Taxonomy" id="999894"/>
    <lineage>
        <taxon>Bacteria</taxon>
        <taxon>Pseudomonadati</taxon>
        <taxon>Thermodesulfobacteriota</taxon>
        <taxon>Thermodesulfobacteria</taxon>
        <taxon>Thermodesulfobacteriales</taxon>
        <taxon>Thermodesulfobacteriaceae</taxon>
        <taxon>Thermosulfurimonas</taxon>
    </lineage>
</organism>
<dbReference type="Gene3D" id="3.40.50.10610">
    <property type="entry name" value="ABC-type transport auxiliary lipoprotein component"/>
    <property type="match status" value="1"/>
</dbReference>
<comment type="caution">
    <text evidence="1">The sequence shown here is derived from an EMBL/GenBank/DDBJ whole genome shotgun (WGS) entry which is preliminary data.</text>
</comment>
<protein>
    <recommendedName>
        <fullName evidence="2">Penicillin-binding protein activator LpoB</fullName>
    </recommendedName>
</protein>
<evidence type="ECO:0008006" key="2">
    <source>
        <dbReference type="Google" id="ProtNLM"/>
    </source>
</evidence>
<sequence length="187" mass="21030">MRKFSLPILMLFLLWGCGTRGEIRSYLRQGVDPAFVKRVAVLKFENHTRNKQAADRMRDIVTMEALALGVFDVVDRTVVDEVLSEEGVEEGMGLDKATIRRLGKRLGVQALLVGSVDAYEEEREGSYTYPVVSLSLRLIDVASGEIIWKAGGTETGYSMVGRLFGWKPKNAIEVSFRLVDRLLRTFK</sequence>
<dbReference type="EMBL" id="DRMH01000043">
    <property type="protein sequence ID" value="HFC97556.1"/>
    <property type="molecule type" value="Genomic_DNA"/>
</dbReference>
<dbReference type="AlphaFoldDB" id="A0A7C3CK69"/>
<dbReference type="InterPro" id="IPR005534">
    <property type="entry name" value="Curli_assmbl/transp-comp_CsgG"/>
</dbReference>
<name>A0A7C3CK69_9BACT</name>
<dbReference type="Pfam" id="PF03783">
    <property type="entry name" value="CsgG"/>
    <property type="match status" value="1"/>
</dbReference>
<reference evidence="1" key="1">
    <citation type="journal article" date="2020" name="mSystems">
        <title>Genome- and Community-Level Interaction Insights into Carbon Utilization and Element Cycling Functions of Hydrothermarchaeota in Hydrothermal Sediment.</title>
        <authorList>
            <person name="Zhou Z."/>
            <person name="Liu Y."/>
            <person name="Xu W."/>
            <person name="Pan J."/>
            <person name="Luo Z.H."/>
            <person name="Li M."/>
        </authorList>
    </citation>
    <scope>NUCLEOTIDE SEQUENCE [LARGE SCALE GENOMIC DNA]</scope>
    <source>
        <strain evidence="1">HyVt-483</strain>
    </source>
</reference>
<proteinExistence type="predicted"/>
<dbReference type="Proteomes" id="UP000886043">
    <property type="component" value="Unassembled WGS sequence"/>
</dbReference>
<evidence type="ECO:0000313" key="1">
    <source>
        <dbReference type="EMBL" id="HFC97556.1"/>
    </source>
</evidence>
<gene>
    <name evidence="1" type="ORF">ENJ40_03725</name>
</gene>